<feature type="domain" description="DUF397" evidence="1">
    <location>
        <begin position="10"/>
        <end position="40"/>
    </location>
</feature>
<keyword evidence="3" id="KW-1185">Reference proteome</keyword>
<evidence type="ECO:0000313" key="2">
    <source>
        <dbReference type="EMBL" id="MFC7327552.1"/>
    </source>
</evidence>
<evidence type="ECO:0000259" key="1">
    <source>
        <dbReference type="Pfam" id="PF04149"/>
    </source>
</evidence>
<evidence type="ECO:0000313" key="3">
    <source>
        <dbReference type="Proteomes" id="UP001596540"/>
    </source>
</evidence>
<dbReference type="RefSeq" id="WP_379869922.1">
    <property type="nucleotide sequence ID" value="NZ_JBHTBH010000003.1"/>
</dbReference>
<organism evidence="2 3">
    <name type="scientific">Marinactinospora rubrisoli</name>
    <dbReference type="NCBI Taxonomy" id="2715399"/>
    <lineage>
        <taxon>Bacteria</taxon>
        <taxon>Bacillati</taxon>
        <taxon>Actinomycetota</taxon>
        <taxon>Actinomycetes</taxon>
        <taxon>Streptosporangiales</taxon>
        <taxon>Nocardiopsidaceae</taxon>
        <taxon>Marinactinospora</taxon>
    </lineage>
</organism>
<gene>
    <name evidence="2" type="ORF">ACFQRF_07325</name>
</gene>
<comment type="caution">
    <text evidence="2">The sequence shown here is derived from an EMBL/GenBank/DDBJ whole genome shotgun (WGS) entry which is preliminary data.</text>
</comment>
<proteinExistence type="predicted"/>
<reference evidence="3" key="1">
    <citation type="journal article" date="2019" name="Int. J. Syst. Evol. Microbiol.">
        <title>The Global Catalogue of Microorganisms (GCM) 10K type strain sequencing project: providing services to taxonomists for standard genome sequencing and annotation.</title>
        <authorList>
            <consortium name="The Broad Institute Genomics Platform"/>
            <consortium name="The Broad Institute Genome Sequencing Center for Infectious Disease"/>
            <person name="Wu L."/>
            <person name="Ma J."/>
        </authorList>
    </citation>
    <scope>NUCLEOTIDE SEQUENCE [LARGE SCALE GENOMIC DNA]</scope>
    <source>
        <strain evidence="3">CGMCC 4.7382</strain>
    </source>
</reference>
<accession>A0ABW2KBX3</accession>
<dbReference type="Pfam" id="PF04149">
    <property type="entry name" value="DUF397"/>
    <property type="match status" value="1"/>
</dbReference>
<name>A0ABW2KBX3_9ACTN</name>
<dbReference type="Proteomes" id="UP001596540">
    <property type="component" value="Unassembled WGS sequence"/>
</dbReference>
<dbReference type="EMBL" id="JBHTBH010000003">
    <property type="protein sequence ID" value="MFC7327552.1"/>
    <property type="molecule type" value="Genomic_DNA"/>
</dbReference>
<protein>
    <submittedName>
        <fullName evidence="2">DUF397 domain-containing protein</fullName>
    </submittedName>
</protein>
<sequence length="52" mass="5685">MRPPASSAPAFVTLHDSKNPHRGHLTLYSSEWAAFLGAVRREGRCRKPGIPG</sequence>
<dbReference type="InterPro" id="IPR007278">
    <property type="entry name" value="DUF397"/>
</dbReference>